<dbReference type="Proteomes" id="UP000789759">
    <property type="component" value="Unassembled WGS sequence"/>
</dbReference>
<keyword evidence="1" id="KW-0175">Coiled coil</keyword>
<proteinExistence type="predicted"/>
<keyword evidence="3" id="KW-1185">Reference proteome</keyword>
<feature type="coiled-coil region" evidence="1">
    <location>
        <begin position="3"/>
        <end position="38"/>
    </location>
</feature>
<feature type="non-terminal residue" evidence="2">
    <location>
        <position position="1"/>
    </location>
</feature>
<name>A0A9N9P2V5_9GLOM</name>
<accession>A0A9N9P2V5</accession>
<gene>
    <name evidence="2" type="ORF">CPELLU_LOCUS17470</name>
</gene>
<sequence length="90" mass="10739">EIKKEYKEEIKTIEEKIKEEVEVEIEVIEKEIEKEAKKEIHKIKKRNKIIITQNTTENSYNSSEELNSSTSQYQLEETSISIRKNINKKI</sequence>
<dbReference type="EMBL" id="CAJVQA010029778">
    <property type="protein sequence ID" value="CAG8797778.1"/>
    <property type="molecule type" value="Genomic_DNA"/>
</dbReference>
<evidence type="ECO:0000256" key="1">
    <source>
        <dbReference type="SAM" id="Coils"/>
    </source>
</evidence>
<protein>
    <submittedName>
        <fullName evidence="2">8232_t:CDS:1</fullName>
    </submittedName>
</protein>
<reference evidence="2" key="1">
    <citation type="submission" date="2021-06" db="EMBL/GenBank/DDBJ databases">
        <authorList>
            <person name="Kallberg Y."/>
            <person name="Tangrot J."/>
            <person name="Rosling A."/>
        </authorList>
    </citation>
    <scope>NUCLEOTIDE SEQUENCE</scope>
    <source>
        <strain evidence="2">FL966</strain>
    </source>
</reference>
<dbReference type="AlphaFoldDB" id="A0A9N9P2V5"/>
<comment type="caution">
    <text evidence="2">The sequence shown here is derived from an EMBL/GenBank/DDBJ whole genome shotgun (WGS) entry which is preliminary data.</text>
</comment>
<evidence type="ECO:0000313" key="3">
    <source>
        <dbReference type="Proteomes" id="UP000789759"/>
    </source>
</evidence>
<organism evidence="2 3">
    <name type="scientific">Cetraspora pellucida</name>
    <dbReference type="NCBI Taxonomy" id="1433469"/>
    <lineage>
        <taxon>Eukaryota</taxon>
        <taxon>Fungi</taxon>
        <taxon>Fungi incertae sedis</taxon>
        <taxon>Mucoromycota</taxon>
        <taxon>Glomeromycotina</taxon>
        <taxon>Glomeromycetes</taxon>
        <taxon>Diversisporales</taxon>
        <taxon>Gigasporaceae</taxon>
        <taxon>Cetraspora</taxon>
    </lineage>
</organism>
<evidence type="ECO:0000313" key="2">
    <source>
        <dbReference type="EMBL" id="CAG8797778.1"/>
    </source>
</evidence>